<evidence type="ECO:0000313" key="3">
    <source>
        <dbReference type="Proteomes" id="UP000054498"/>
    </source>
</evidence>
<keyword evidence="1" id="KW-0472">Membrane</keyword>
<reference evidence="2 3" key="1">
    <citation type="journal article" date="2013" name="BMC Genomics">
        <title>Reconstruction of the lipid metabolism for the microalga Monoraphidium neglectum from its genome sequence reveals characteristics suitable for biofuel production.</title>
        <authorList>
            <person name="Bogen C."/>
            <person name="Al-Dilaimi A."/>
            <person name="Albersmeier A."/>
            <person name="Wichmann J."/>
            <person name="Grundmann M."/>
            <person name="Rupp O."/>
            <person name="Lauersen K.J."/>
            <person name="Blifernez-Klassen O."/>
            <person name="Kalinowski J."/>
            <person name="Goesmann A."/>
            <person name="Mussgnug J.H."/>
            <person name="Kruse O."/>
        </authorList>
    </citation>
    <scope>NUCLEOTIDE SEQUENCE [LARGE SCALE GENOMIC DNA]</scope>
    <source>
        <strain evidence="2 3">SAG 48.87</strain>
    </source>
</reference>
<dbReference type="Proteomes" id="UP000054498">
    <property type="component" value="Unassembled WGS sequence"/>
</dbReference>
<dbReference type="EMBL" id="KK101240">
    <property type="protein sequence ID" value="KIZ01618.1"/>
    <property type="molecule type" value="Genomic_DNA"/>
</dbReference>
<protein>
    <submittedName>
        <fullName evidence="2">Uncharacterized protein</fullName>
    </submittedName>
</protein>
<gene>
    <name evidence="2" type="ORF">MNEG_6345</name>
</gene>
<evidence type="ECO:0000313" key="2">
    <source>
        <dbReference type="EMBL" id="KIZ01618.1"/>
    </source>
</evidence>
<proteinExistence type="predicted"/>
<keyword evidence="1" id="KW-0812">Transmembrane</keyword>
<organism evidence="2 3">
    <name type="scientific">Monoraphidium neglectum</name>
    <dbReference type="NCBI Taxonomy" id="145388"/>
    <lineage>
        <taxon>Eukaryota</taxon>
        <taxon>Viridiplantae</taxon>
        <taxon>Chlorophyta</taxon>
        <taxon>core chlorophytes</taxon>
        <taxon>Chlorophyceae</taxon>
        <taxon>CS clade</taxon>
        <taxon>Sphaeropleales</taxon>
        <taxon>Selenastraceae</taxon>
        <taxon>Monoraphidium</taxon>
    </lineage>
</organism>
<dbReference type="RefSeq" id="XP_013900637.1">
    <property type="nucleotide sequence ID" value="XM_014045183.1"/>
</dbReference>
<keyword evidence="1" id="KW-1133">Transmembrane helix</keyword>
<sequence>MVGFEVSTQDYKKLKKLPAAQRRAKIAKWAIGGAAGVAVVAGVTLALTFGSLASSVANTPVGDAMTSVGGADMDSMMQLFNNGGGDCCGGDCPAECHGCAVC</sequence>
<keyword evidence="3" id="KW-1185">Reference proteome</keyword>
<dbReference type="AlphaFoldDB" id="A0A0D2JRE2"/>
<accession>A0A0D2JRE2</accession>
<feature type="transmembrane region" description="Helical" evidence="1">
    <location>
        <begin position="26"/>
        <end position="49"/>
    </location>
</feature>
<dbReference type="GeneID" id="25739221"/>
<evidence type="ECO:0000256" key="1">
    <source>
        <dbReference type="SAM" id="Phobius"/>
    </source>
</evidence>
<name>A0A0D2JRE2_9CHLO</name>
<dbReference type="STRING" id="145388.A0A0D2JRE2"/>
<dbReference type="KEGG" id="mng:MNEG_6345"/>